<dbReference type="InterPro" id="IPR050109">
    <property type="entry name" value="HTH-type_TetR-like_transc_reg"/>
</dbReference>
<comment type="caution">
    <text evidence="4">The sequence shown here is derived from an EMBL/GenBank/DDBJ whole genome shotgun (WGS) entry which is preliminary data.</text>
</comment>
<dbReference type="RefSeq" id="WP_143914813.1">
    <property type="nucleotide sequence ID" value="NZ_VLNT01000025.1"/>
</dbReference>
<evidence type="ECO:0000313" key="5">
    <source>
        <dbReference type="Proteomes" id="UP000316988"/>
    </source>
</evidence>
<dbReference type="PRINTS" id="PR00455">
    <property type="entry name" value="HTHTETR"/>
</dbReference>
<protein>
    <submittedName>
        <fullName evidence="4">TetR/AcrR family transcriptional regulator</fullName>
    </submittedName>
</protein>
<dbReference type="InterPro" id="IPR009057">
    <property type="entry name" value="Homeodomain-like_sf"/>
</dbReference>
<evidence type="ECO:0000256" key="2">
    <source>
        <dbReference type="PROSITE-ProRule" id="PRU00335"/>
    </source>
</evidence>
<gene>
    <name evidence="4" type="ORF">FNM00_17435</name>
</gene>
<keyword evidence="5" id="KW-1185">Reference proteome</keyword>
<name>A0A554RK31_9ACTN</name>
<dbReference type="Pfam" id="PF00440">
    <property type="entry name" value="TetR_N"/>
    <property type="match status" value="1"/>
</dbReference>
<dbReference type="Gene3D" id="1.10.357.10">
    <property type="entry name" value="Tetracycline Repressor, domain 2"/>
    <property type="match status" value="1"/>
</dbReference>
<dbReference type="AlphaFoldDB" id="A0A554RK31"/>
<dbReference type="GO" id="GO:0000976">
    <property type="term" value="F:transcription cis-regulatory region binding"/>
    <property type="evidence" value="ECO:0007669"/>
    <property type="project" value="TreeGrafter"/>
</dbReference>
<dbReference type="Proteomes" id="UP000316988">
    <property type="component" value="Unassembled WGS sequence"/>
</dbReference>
<keyword evidence="1 2" id="KW-0238">DNA-binding</keyword>
<dbReference type="EMBL" id="VLNT01000025">
    <property type="protein sequence ID" value="TSD54528.1"/>
    <property type="molecule type" value="Genomic_DNA"/>
</dbReference>
<dbReference type="PANTHER" id="PTHR30055:SF223">
    <property type="entry name" value="HTH-TYPE TRANSCRIPTIONAL REGULATOR UIDR"/>
    <property type="match status" value="1"/>
</dbReference>
<evidence type="ECO:0000313" key="4">
    <source>
        <dbReference type="EMBL" id="TSD54528.1"/>
    </source>
</evidence>
<sequence>MAVESGRRERNKAQKRERITAAASHLFATQGFASTTTAQVAEEADVSHGTLFRYAASKAELLLLVGNTRFRELLDSGRAACASTDDPVERLTALVSPMAGDTLSLENLAAYQRNVLDGSPDEEHRAEALHLVDELIATIGAILRDAWPSPDAPDPAVAAEALYATLHVLILRTEREQLDSSAFLHDFREHATLVVRGYLTTPRERTSP</sequence>
<reference evidence="4 5" key="1">
    <citation type="submission" date="2019-07" db="EMBL/GenBank/DDBJ databases">
        <authorList>
            <person name="Zhao L.H."/>
        </authorList>
    </citation>
    <scope>NUCLEOTIDE SEQUENCE [LARGE SCALE GENOMIC DNA]</scope>
    <source>
        <strain evidence="4 5">Co35</strain>
    </source>
</reference>
<evidence type="ECO:0000256" key="1">
    <source>
        <dbReference type="ARBA" id="ARBA00023125"/>
    </source>
</evidence>
<evidence type="ECO:0000259" key="3">
    <source>
        <dbReference type="PROSITE" id="PS50977"/>
    </source>
</evidence>
<feature type="domain" description="HTH tetR-type" evidence="3">
    <location>
        <begin position="13"/>
        <end position="73"/>
    </location>
</feature>
<dbReference type="InterPro" id="IPR001647">
    <property type="entry name" value="HTH_TetR"/>
</dbReference>
<feature type="DNA-binding region" description="H-T-H motif" evidence="2">
    <location>
        <begin position="36"/>
        <end position="55"/>
    </location>
</feature>
<dbReference type="PROSITE" id="PS50977">
    <property type="entry name" value="HTH_TETR_2"/>
    <property type="match status" value="1"/>
</dbReference>
<accession>A0A554RK31</accession>
<organism evidence="4 5">
    <name type="scientific">Aeromicrobium piscarium</name>
    <dbReference type="NCBI Taxonomy" id="2590901"/>
    <lineage>
        <taxon>Bacteria</taxon>
        <taxon>Bacillati</taxon>
        <taxon>Actinomycetota</taxon>
        <taxon>Actinomycetes</taxon>
        <taxon>Propionibacteriales</taxon>
        <taxon>Nocardioidaceae</taxon>
        <taxon>Aeromicrobium</taxon>
    </lineage>
</organism>
<proteinExistence type="predicted"/>
<dbReference type="GO" id="GO:0003700">
    <property type="term" value="F:DNA-binding transcription factor activity"/>
    <property type="evidence" value="ECO:0007669"/>
    <property type="project" value="TreeGrafter"/>
</dbReference>
<dbReference type="OrthoDB" id="3403733at2"/>
<dbReference type="SUPFAM" id="SSF46689">
    <property type="entry name" value="Homeodomain-like"/>
    <property type="match status" value="1"/>
</dbReference>
<dbReference type="PANTHER" id="PTHR30055">
    <property type="entry name" value="HTH-TYPE TRANSCRIPTIONAL REGULATOR RUTR"/>
    <property type="match status" value="1"/>
</dbReference>